<dbReference type="OrthoDB" id="384284at2"/>
<sequence>MKPKNNKNKRHKHVPTTLLTVVRRGFQFVYAIFWNFFKPWHVPFKKSKWNEVQMKKMNNIMSRFYKRKQLMINDFENVDFFDFESTDGTKLSGITYSPNKDSDKWVISFHWFAGDKFFGLYHARFLTEMGYNVMSFDFRGHGQSENDTSTMGVKESRDAIAAIEWLTKHKSPEQIVVLGTSMGAYVTNFLSFYYPSLPEDYKVKFGIYDCGFGSVETLYMHFRNLYLRFIPKRLTKQAVNHLLDKSNKVDKKDGIDIHGGNVFKLIEQGDKPGYPIFFNHAKNDMVTPAFDTMQLVEARKDLIDGDEYNLYNYCMHTQALRTHFKSYVNNVTKFVANKDNNQEQYQELVQKWELDKITSKKDLNDERLS</sequence>
<dbReference type="AlphaFoldDB" id="A0A291IRY3"/>
<dbReference type="InterPro" id="IPR052920">
    <property type="entry name" value="DNA-binding_regulatory"/>
</dbReference>
<dbReference type="KEGG" id="mlac:CP520_03015"/>
<proteinExistence type="predicted"/>
<accession>A0A291IRY3</accession>
<dbReference type="PANTHER" id="PTHR43358">
    <property type="entry name" value="ALPHA/BETA-HYDROLASE"/>
    <property type="match status" value="1"/>
</dbReference>
<evidence type="ECO:0000313" key="2">
    <source>
        <dbReference type="Proteomes" id="UP000232227"/>
    </source>
</evidence>
<dbReference type="PANTHER" id="PTHR43358:SF4">
    <property type="entry name" value="ALPHA_BETA HYDROLASE FOLD-1 DOMAIN-CONTAINING PROTEIN"/>
    <property type="match status" value="1"/>
</dbReference>
<reference evidence="1 2" key="1">
    <citation type="submission" date="2017-09" db="EMBL/GenBank/DDBJ databases">
        <title>SPAdes assembly of the Mesoplasma lactucae genome.</title>
        <authorList>
            <person name="Knight T.F."/>
            <person name="Rubinstein R."/>
            <person name="Citino T."/>
        </authorList>
    </citation>
    <scope>NUCLEOTIDE SEQUENCE [LARGE SCALE GENOMIC DNA]</scope>
    <source>
        <strain evidence="1 2">831-C4</strain>
    </source>
</reference>
<evidence type="ECO:0000313" key="1">
    <source>
        <dbReference type="EMBL" id="ATG97685.1"/>
    </source>
</evidence>
<dbReference type="RefSeq" id="WP_096862973.1">
    <property type="nucleotide sequence ID" value="NZ_CP023668.1"/>
</dbReference>
<dbReference type="Proteomes" id="UP000232227">
    <property type="component" value="Chromosome"/>
</dbReference>
<dbReference type="InterPro" id="IPR022742">
    <property type="entry name" value="Hydrolase_4"/>
</dbReference>
<dbReference type="SUPFAM" id="SSF53474">
    <property type="entry name" value="alpha/beta-Hydrolases"/>
    <property type="match status" value="1"/>
</dbReference>
<dbReference type="Pfam" id="PF12146">
    <property type="entry name" value="Hydrolase_4"/>
    <property type="match status" value="1"/>
</dbReference>
<protein>
    <submittedName>
        <fullName evidence="1">Uncharacterized protein</fullName>
    </submittedName>
</protein>
<gene>
    <name evidence="1" type="ORF">CP520_03015</name>
</gene>
<dbReference type="EMBL" id="CP023668">
    <property type="protein sequence ID" value="ATG97685.1"/>
    <property type="molecule type" value="Genomic_DNA"/>
</dbReference>
<dbReference type="Gene3D" id="3.40.50.1820">
    <property type="entry name" value="alpha/beta hydrolase"/>
    <property type="match status" value="1"/>
</dbReference>
<organism evidence="1 2">
    <name type="scientific">Mesoplasma lactucae ATCC 49193</name>
    <dbReference type="NCBI Taxonomy" id="81460"/>
    <lineage>
        <taxon>Bacteria</taxon>
        <taxon>Bacillati</taxon>
        <taxon>Mycoplasmatota</taxon>
        <taxon>Mollicutes</taxon>
        <taxon>Entomoplasmatales</taxon>
        <taxon>Entomoplasmataceae</taxon>
        <taxon>Mesoplasma</taxon>
    </lineage>
</organism>
<dbReference type="InterPro" id="IPR029058">
    <property type="entry name" value="AB_hydrolase_fold"/>
</dbReference>
<name>A0A291IRY3_9MOLU</name>
<keyword evidence="2" id="KW-1185">Reference proteome</keyword>